<evidence type="ECO:0000256" key="5">
    <source>
        <dbReference type="ARBA" id="ARBA00023211"/>
    </source>
</evidence>
<accession>A0A8S3S6Q6</accession>
<dbReference type="FunFam" id="3.40.350.10:FF:000003">
    <property type="entry name" value="Xaa-pro aminopeptidase P"/>
    <property type="match status" value="1"/>
</dbReference>
<evidence type="ECO:0000313" key="15">
    <source>
        <dbReference type="Proteomes" id="UP000683360"/>
    </source>
</evidence>
<dbReference type="PANTHER" id="PTHR43763:SF6">
    <property type="entry name" value="XAA-PRO AMINOPEPTIDASE 1"/>
    <property type="match status" value="1"/>
</dbReference>
<dbReference type="InterPro" id="IPR001131">
    <property type="entry name" value="Peptidase_M24B_aminopep-P_CS"/>
</dbReference>
<evidence type="ECO:0000259" key="11">
    <source>
        <dbReference type="Pfam" id="PF13086"/>
    </source>
</evidence>
<dbReference type="InterPro" id="IPR000994">
    <property type="entry name" value="Pept_M24"/>
</dbReference>
<feature type="region of interest" description="Disordered" evidence="7">
    <location>
        <begin position="460"/>
        <end position="480"/>
    </location>
</feature>
<evidence type="ECO:0000256" key="7">
    <source>
        <dbReference type="SAM" id="MobiDB-lite"/>
    </source>
</evidence>
<dbReference type="PANTHER" id="PTHR43763">
    <property type="entry name" value="XAA-PRO AMINOPEPTIDASE 1"/>
    <property type="match status" value="1"/>
</dbReference>
<protein>
    <submittedName>
        <fullName evidence="14">PepP</fullName>
        <ecNumber evidence="14">3.4.11.9</ecNumber>
    </submittedName>
</protein>
<keyword evidence="5" id="KW-0464">Manganese</keyword>
<dbReference type="InterPro" id="IPR000587">
    <property type="entry name" value="Creatinase_N"/>
</dbReference>
<dbReference type="FunFam" id="3.90.230.10:FF:000007">
    <property type="entry name" value="Xaa-Pro aminopeptidase P"/>
    <property type="match status" value="1"/>
</dbReference>
<keyword evidence="8" id="KW-0812">Transmembrane</keyword>
<dbReference type="Gene3D" id="3.90.230.10">
    <property type="entry name" value="Creatinase/methionine aminopeptidase superfamily"/>
    <property type="match status" value="4"/>
</dbReference>
<evidence type="ECO:0000259" key="10">
    <source>
        <dbReference type="Pfam" id="PF01321"/>
    </source>
</evidence>
<evidence type="ECO:0000256" key="4">
    <source>
        <dbReference type="ARBA" id="ARBA00022801"/>
    </source>
</evidence>
<dbReference type="GO" id="GO:0046872">
    <property type="term" value="F:metal ion binding"/>
    <property type="evidence" value="ECO:0007669"/>
    <property type="project" value="UniProtKB-KW"/>
</dbReference>
<feature type="domain" description="Peptidase M24" evidence="9">
    <location>
        <begin position="819"/>
        <end position="1020"/>
    </location>
</feature>
<dbReference type="InterPro" id="IPR041679">
    <property type="entry name" value="DNA2/NAM7-like_C"/>
</dbReference>
<dbReference type="Pfam" id="PF01321">
    <property type="entry name" value="Creatinase_N"/>
    <property type="match status" value="1"/>
</dbReference>
<dbReference type="Pfam" id="PF13086">
    <property type="entry name" value="AAA_11"/>
    <property type="match status" value="1"/>
</dbReference>
<name>A0A8S3S6Q6_MYTED</name>
<dbReference type="SUPFAM" id="SSF55920">
    <property type="entry name" value="Creatinase/aminopeptidase"/>
    <property type="match status" value="2"/>
</dbReference>
<evidence type="ECO:0000256" key="6">
    <source>
        <dbReference type="RuleBase" id="RU000590"/>
    </source>
</evidence>
<dbReference type="EC" id="3.4.11.9" evidence="14"/>
<dbReference type="InterPro" id="IPR029149">
    <property type="entry name" value="Creatin/AminoP/Spt16_N"/>
</dbReference>
<evidence type="ECO:0000313" key="14">
    <source>
        <dbReference type="EMBL" id="CAG2214038.1"/>
    </source>
</evidence>
<evidence type="ECO:0000256" key="1">
    <source>
        <dbReference type="ARBA" id="ARBA00001936"/>
    </source>
</evidence>
<dbReference type="OrthoDB" id="9995434at2759"/>
<dbReference type="Pfam" id="PF00557">
    <property type="entry name" value="Peptidase_M24"/>
    <property type="match status" value="2"/>
</dbReference>
<feature type="domain" description="Peptidase M24 C-terminal" evidence="13">
    <location>
        <begin position="1074"/>
        <end position="1133"/>
    </location>
</feature>
<dbReference type="InterPro" id="IPR027417">
    <property type="entry name" value="P-loop_NTPase"/>
</dbReference>
<dbReference type="SUPFAM" id="SSF52540">
    <property type="entry name" value="P-loop containing nucleoside triphosphate hydrolases"/>
    <property type="match status" value="1"/>
</dbReference>
<evidence type="ECO:0000256" key="3">
    <source>
        <dbReference type="ARBA" id="ARBA00022723"/>
    </source>
</evidence>
<evidence type="ECO:0000256" key="2">
    <source>
        <dbReference type="ARBA" id="ARBA00008766"/>
    </source>
</evidence>
<dbReference type="EMBL" id="CAJPWZ010001397">
    <property type="protein sequence ID" value="CAG2214038.1"/>
    <property type="molecule type" value="Genomic_DNA"/>
</dbReference>
<keyword evidence="8" id="KW-0472">Membrane</keyword>
<dbReference type="GO" id="GO:0004386">
    <property type="term" value="F:helicase activity"/>
    <property type="evidence" value="ECO:0007669"/>
    <property type="project" value="InterPro"/>
</dbReference>
<dbReference type="Proteomes" id="UP000683360">
    <property type="component" value="Unassembled WGS sequence"/>
</dbReference>
<keyword evidence="14" id="KW-0645">Protease</keyword>
<reference evidence="14" key="1">
    <citation type="submission" date="2021-03" db="EMBL/GenBank/DDBJ databases">
        <authorList>
            <person name="Bekaert M."/>
        </authorList>
    </citation>
    <scope>NUCLEOTIDE SEQUENCE</scope>
</reference>
<feature type="domain" description="DNA2/NAM7 helicase helicase" evidence="11">
    <location>
        <begin position="101"/>
        <end position="190"/>
    </location>
</feature>
<keyword evidence="15" id="KW-1185">Reference proteome</keyword>
<feature type="domain" description="Peptidase M24 C-terminal" evidence="13">
    <location>
        <begin position="1374"/>
        <end position="1433"/>
    </location>
</feature>
<keyword evidence="3 6" id="KW-0479">Metal-binding</keyword>
<evidence type="ECO:0000259" key="12">
    <source>
        <dbReference type="Pfam" id="PF13087"/>
    </source>
</evidence>
<comment type="cofactor">
    <cofactor evidence="1">
        <name>Mn(2+)</name>
        <dbReference type="ChEBI" id="CHEBI:29035"/>
    </cofactor>
</comment>
<feature type="domain" description="Creatinase N-terminal" evidence="10">
    <location>
        <begin position="484"/>
        <end position="578"/>
    </location>
</feature>
<evidence type="ECO:0000256" key="8">
    <source>
        <dbReference type="SAM" id="Phobius"/>
    </source>
</evidence>
<dbReference type="InterPro" id="IPR050422">
    <property type="entry name" value="X-Pro_aminopeptidase_P"/>
</dbReference>
<evidence type="ECO:0000259" key="13">
    <source>
        <dbReference type="Pfam" id="PF16188"/>
    </source>
</evidence>
<dbReference type="InterPro" id="IPR032416">
    <property type="entry name" value="Peptidase_M24_C"/>
</dbReference>
<dbReference type="Gene3D" id="3.40.50.300">
    <property type="entry name" value="P-loop containing nucleotide triphosphate hydrolases"/>
    <property type="match status" value="2"/>
</dbReference>
<dbReference type="InterPro" id="IPR041677">
    <property type="entry name" value="DNA2/NAM7_AAA_11"/>
</dbReference>
<dbReference type="CDD" id="cd01085">
    <property type="entry name" value="APP"/>
    <property type="match status" value="1"/>
</dbReference>
<dbReference type="Gene3D" id="3.40.350.10">
    <property type="entry name" value="Creatinase/prolidase N-terminal domain"/>
    <property type="match status" value="2"/>
</dbReference>
<dbReference type="GO" id="GO:0070006">
    <property type="term" value="F:metalloaminopeptidase activity"/>
    <property type="evidence" value="ECO:0007669"/>
    <property type="project" value="InterPro"/>
</dbReference>
<organism evidence="14 15">
    <name type="scientific">Mytilus edulis</name>
    <name type="common">Blue mussel</name>
    <dbReference type="NCBI Taxonomy" id="6550"/>
    <lineage>
        <taxon>Eukaryota</taxon>
        <taxon>Metazoa</taxon>
        <taxon>Spiralia</taxon>
        <taxon>Lophotrochozoa</taxon>
        <taxon>Mollusca</taxon>
        <taxon>Bivalvia</taxon>
        <taxon>Autobranchia</taxon>
        <taxon>Pteriomorphia</taxon>
        <taxon>Mytilida</taxon>
        <taxon>Mytiloidea</taxon>
        <taxon>Mytilidae</taxon>
        <taxon>Mytilinae</taxon>
        <taxon>Mytilus</taxon>
    </lineage>
</organism>
<evidence type="ECO:0000259" key="9">
    <source>
        <dbReference type="Pfam" id="PF00557"/>
    </source>
</evidence>
<dbReference type="InterPro" id="IPR033740">
    <property type="entry name" value="Pept_M24B"/>
</dbReference>
<feature type="domain" description="Peptidase M24" evidence="9">
    <location>
        <begin position="1280"/>
        <end position="1359"/>
    </location>
</feature>
<keyword evidence="14" id="KW-0031">Aminopeptidase</keyword>
<dbReference type="SUPFAM" id="SSF53092">
    <property type="entry name" value="Creatinase/prolidase N-terminal domain"/>
    <property type="match status" value="2"/>
</dbReference>
<dbReference type="PROSITE" id="PS00491">
    <property type="entry name" value="PROLINE_PEPTIDASE"/>
    <property type="match status" value="2"/>
</dbReference>
<dbReference type="GO" id="GO:0005737">
    <property type="term" value="C:cytoplasm"/>
    <property type="evidence" value="ECO:0007669"/>
    <property type="project" value="UniProtKB-ARBA"/>
</dbReference>
<feature type="transmembrane region" description="Helical" evidence="8">
    <location>
        <begin position="1442"/>
        <end position="1462"/>
    </location>
</feature>
<dbReference type="Pfam" id="PF16188">
    <property type="entry name" value="Peptidase_M24_C"/>
    <property type="match status" value="2"/>
</dbReference>
<feature type="domain" description="DNA2/NAM7 helicase-like C-terminal" evidence="12">
    <location>
        <begin position="199"/>
        <end position="401"/>
    </location>
</feature>
<gene>
    <name evidence="14" type="ORF">MEDL_27899</name>
</gene>
<dbReference type="Pfam" id="PF16189">
    <property type="entry name" value="Creatinase_N_2"/>
    <property type="match status" value="1"/>
</dbReference>
<dbReference type="Pfam" id="PF13087">
    <property type="entry name" value="AAA_12"/>
    <property type="match status" value="1"/>
</dbReference>
<comment type="similarity">
    <text evidence="2 6">Belongs to the peptidase M24B family.</text>
</comment>
<comment type="caution">
    <text evidence="14">The sequence shown here is derived from an EMBL/GenBank/DDBJ whole genome shotgun (WGS) entry which is preliminary data.</text>
</comment>
<proteinExistence type="inferred from homology"/>
<sequence length="1463" mass="165822">MQSKAIRIALRSSFSLIHGPPGRLIKHSIKGGPSIVRFYGTSIEQLVYEVQGKTVLDNKGSDYKPNEAMNNISLHYLIRTTGPYASEISAFEERFKRQSSNITLTRVQEYRKLLNKATEEELSKHNVIFCTTSMVTSPRLVKATRNNVAQLIVDECGMCTEPECMASIIAAKPEQVVLIGDHKQLRPIVMCRQAADLGLERSMFERYSKTARFVQLNMQYRMHDSICNFPSGQFYKGSLQTAESPSYVENPRLSIWLNDQGLHRKERHIFSHVEGTEEYVLVSTDSENEHSCSNKLKLIKWGEKSCTLNIMSQYNAQCQEIKQALARENLDHSEIHTVVSSQGGEWDYVIFSLVRSLPDYRIEPHPTKGWCKENLGFITDHNQINVALTRAKKGLFIIGNKHLLTCDEVWKNLITEYESKGCVIDGANFPKEVLSANKKKKAILQKVAECALTKEQIRNMSPSTRPSCQPGAEASAQQVDTTQRLSDLRSHFQSNGINGYIIPSVDAHQSEYVSEYDKRRQFISGFSGSQAIAVVLENKAALWTDGRYFLQAEEELDCNWILMKGRSGTETVPSITEWVIAELDGQNGVLGAYPFLIGSDDWIKKDKELEQNNMKLARVEEDLIDKIWTTGRPVQPNTDIHGMKLSFTGKSWIDKFNDIKQEMKEKNVDALVVTSLDEVAWLSNCRASDVPYNPVFMSYAIVNRKADTIRLYIREKNTKLLKSRDTEMSTDDLFDHLNIGRDGNCASRKDGNKICFEVYDYNDILDGIRELNSTAKKTWISYGCSYAIYGLIDKDKIYQANTPIALMKSVKNPVEQMGLKKSHIRDAVALITFIAKLEKQVQEGEFWTEISAASDLERHRRKQDLNRGLSFETISSSGYHGAVIHYAPSNKTDKQITTSEMYLLDSGGQYLDGTTDVTRTFHFGSPTDYEKECYTLALKGHIALTQFVFTTGLKGRELDALARQPLWKFGLQYLHGTGHGIGSYLNVHEGPGRISITAGDSPTDAALKENMFFSVGPGMISVYHPTWKHDEALSENMFYSIEPGYYEDGKFGIRHENIAQIVKAETKYHFKDIEFLTFNTVTMVPYEPHLIDYSLLTKDQVEWLNSYHKKVQGTIGPLIKNDPLASKWLSSRTGFVDMVFDYADILNGIRELNSTVDKIWISYGCSYAIYGLIDKDKIYQANTPIALMKSVKNPVEQIGLKKSHVQEGNFGQKCQQLQILKDTEGYIVSLLKQDLNRGLSFETISSSGYHGAVIHYAPSNKTDKQITTSEMYLLILVVSTCRELDALARQPLWKFGLQYLHGTGHGIGSYLNVHEGPGMISVYHPTWKHDEALSENMFYSIEPGYYEDGKFGIRHENIAQIVKAETKYHFKDIEFLTFNTVTMVPYEPHLIDYSLLTKDQVEWLNTYHKKVQSTIGPLIKNDPLASKWLSSRTGFIDMVSNGIHLTASTVLITVMASFLYIYL</sequence>
<keyword evidence="8" id="KW-1133">Transmembrane helix</keyword>
<dbReference type="InterPro" id="IPR036005">
    <property type="entry name" value="Creatinase/aminopeptidase-like"/>
</dbReference>
<keyword evidence="4 14" id="KW-0378">Hydrolase</keyword>
<dbReference type="CDD" id="cd18808">
    <property type="entry name" value="SF1_C_Upf1"/>
    <property type="match status" value="1"/>
</dbReference>
<dbReference type="InterPro" id="IPR047187">
    <property type="entry name" value="SF1_C_Upf1"/>
</dbReference>